<gene>
    <name evidence="1" type="ORF">H4K34_15225</name>
</gene>
<keyword evidence="2" id="KW-1185">Reference proteome</keyword>
<dbReference type="KEGG" id="chyd:H4K34_15225"/>
<evidence type="ECO:0000313" key="2">
    <source>
        <dbReference type="Proteomes" id="UP000516305"/>
    </source>
</evidence>
<proteinExistence type="predicted"/>
<organism evidence="1 2">
    <name type="scientific">Croceimicrobium hydrocarbonivorans</name>
    <dbReference type="NCBI Taxonomy" id="2761580"/>
    <lineage>
        <taxon>Bacteria</taxon>
        <taxon>Pseudomonadati</taxon>
        <taxon>Bacteroidota</taxon>
        <taxon>Flavobacteriia</taxon>
        <taxon>Flavobacteriales</taxon>
        <taxon>Owenweeksiaceae</taxon>
        <taxon>Croceimicrobium</taxon>
    </lineage>
</organism>
<accession>A0A7H0VDB3</accession>
<sequence length="136" mass="14953">MGTISKVRYQGALRNDLEHLASGQIMQTDAPLDNNGLGQAFSPTDLLATSLASCALTVMGIRARQEGFDLEDCQATVDKVMASEPRRVAAVQVRIQLKANCSEKMQRILEGIGRNCPVAKSLDPQLEQSFVFEWRD</sequence>
<dbReference type="InterPro" id="IPR015946">
    <property type="entry name" value="KH_dom-like_a/b"/>
</dbReference>
<dbReference type="InterPro" id="IPR003718">
    <property type="entry name" value="OsmC/Ohr_fam"/>
</dbReference>
<dbReference type="Gene3D" id="3.30.300.20">
    <property type="match status" value="1"/>
</dbReference>
<dbReference type="PANTHER" id="PTHR39624:SF2">
    <property type="entry name" value="OSMC-LIKE PROTEIN"/>
    <property type="match status" value="1"/>
</dbReference>
<reference evidence="1 2" key="1">
    <citation type="submission" date="2020-08" db="EMBL/GenBank/DDBJ databases">
        <title>Croceimicrobium hydrocarbonivorans gen. nov., sp. nov., a novel marine bacterium isolated from a bacterial consortium that degrades polyethylene terephthalate.</title>
        <authorList>
            <person name="Liu R."/>
        </authorList>
    </citation>
    <scope>NUCLEOTIDE SEQUENCE [LARGE SCALE GENOMIC DNA]</scope>
    <source>
        <strain evidence="1 2">A20-9</strain>
    </source>
</reference>
<dbReference type="EMBL" id="CP060139">
    <property type="protein sequence ID" value="QNR23711.1"/>
    <property type="molecule type" value="Genomic_DNA"/>
</dbReference>
<dbReference type="InterPro" id="IPR036102">
    <property type="entry name" value="OsmC/Ohrsf"/>
</dbReference>
<dbReference type="AlphaFoldDB" id="A0A7H0VDB3"/>
<evidence type="ECO:0000313" key="1">
    <source>
        <dbReference type="EMBL" id="QNR23711.1"/>
    </source>
</evidence>
<dbReference type="RefSeq" id="WP_210758246.1">
    <property type="nucleotide sequence ID" value="NZ_CP060139.1"/>
</dbReference>
<protein>
    <submittedName>
        <fullName evidence="1">OsmC family protein</fullName>
    </submittedName>
</protein>
<dbReference type="Proteomes" id="UP000516305">
    <property type="component" value="Chromosome"/>
</dbReference>
<dbReference type="PANTHER" id="PTHR39624">
    <property type="entry name" value="PROTEIN INVOLVED IN RIMO-MEDIATED BETA-METHYLTHIOLATION OF RIBOSOMAL PROTEIN S12 YCAO"/>
    <property type="match status" value="1"/>
</dbReference>
<dbReference type="SUPFAM" id="SSF82784">
    <property type="entry name" value="OsmC-like"/>
    <property type="match status" value="1"/>
</dbReference>
<name>A0A7H0VDB3_9FLAO</name>
<dbReference type="Pfam" id="PF02566">
    <property type="entry name" value="OsmC"/>
    <property type="match status" value="1"/>
</dbReference>